<evidence type="ECO:0000256" key="1">
    <source>
        <dbReference type="SAM" id="SignalP"/>
    </source>
</evidence>
<keyword evidence="4" id="KW-1185">Reference proteome</keyword>
<dbReference type="PANTHER" id="PTHR10334">
    <property type="entry name" value="CYSTEINE-RICH SECRETORY PROTEIN-RELATED"/>
    <property type="match status" value="1"/>
</dbReference>
<dbReference type="FunFam" id="3.40.33.10:FF:000004">
    <property type="entry name" value="CAP, cysteine-rich secretory protein, antigen 5"/>
    <property type="match status" value="1"/>
</dbReference>
<comment type="caution">
    <text evidence="3">The sequence shown here is derived from an EMBL/GenBank/DDBJ whole genome shotgun (WGS) entry which is preliminary data.</text>
</comment>
<dbReference type="Gene3D" id="3.40.33.10">
    <property type="entry name" value="CAP"/>
    <property type="match status" value="1"/>
</dbReference>
<proteinExistence type="predicted"/>
<evidence type="ECO:0000313" key="4">
    <source>
        <dbReference type="Proteomes" id="UP001370490"/>
    </source>
</evidence>
<dbReference type="SUPFAM" id="SSF55797">
    <property type="entry name" value="PR-1-like"/>
    <property type="match status" value="1"/>
</dbReference>
<dbReference type="SMART" id="SM00198">
    <property type="entry name" value="SCP"/>
    <property type="match status" value="1"/>
</dbReference>
<dbReference type="InterPro" id="IPR014044">
    <property type="entry name" value="CAP_dom"/>
</dbReference>
<sequence>MGKSQIFAIVILCAHLLSFTASAGRITGKTGGHSRGRCGRGRGSGYGKKVNIPGTETGFNAGSEMQQFLEAHNQVRILNKETLYQWDNTLAEFAKGYGSKLAGAGACKLVHSNGPYGENLFWGMGKDFTPTEAVKAWYDENNYYNPETNKCQPGQMCGHSTQIVWKDSTKLRCAK</sequence>
<keyword evidence="1" id="KW-0732">Signal</keyword>
<gene>
    <name evidence="3" type="ORF">RJ641_028272</name>
</gene>
<feature type="chain" id="PRO_5043049709" evidence="1">
    <location>
        <begin position="24"/>
        <end position="175"/>
    </location>
</feature>
<accession>A0AAN8VZY7</accession>
<evidence type="ECO:0000313" key="3">
    <source>
        <dbReference type="EMBL" id="KAK6942895.1"/>
    </source>
</evidence>
<reference evidence="3 4" key="1">
    <citation type="submission" date="2023-12" db="EMBL/GenBank/DDBJ databases">
        <title>A high-quality genome assembly for Dillenia turbinata (Dilleniales).</title>
        <authorList>
            <person name="Chanderbali A."/>
        </authorList>
    </citation>
    <scope>NUCLEOTIDE SEQUENCE [LARGE SCALE GENOMIC DNA]</scope>
    <source>
        <strain evidence="3">LSX21</strain>
        <tissue evidence="3">Leaf</tissue>
    </source>
</reference>
<feature type="domain" description="SCP" evidence="2">
    <location>
        <begin position="63"/>
        <end position="175"/>
    </location>
</feature>
<protein>
    <submittedName>
        <fullName evidence="3">CAP domain</fullName>
    </submittedName>
</protein>
<feature type="signal peptide" evidence="1">
    <location>
        <begin position="1"/>
        <end position="23"/>
    </location>
</feature>
<dbReference type="AlphaFoldDB" id="A0AAN8VZY7"/>
<evidence type="ECO:0000259" key="2">
    <source>
        <dbReference type="SMART" id="SM00198"/>
    </source>
</evidence>
<dbReference type="PRINTS" id="PR00837">
    <property type="entry name" value="V5TPXLIKE"/>
</dbReference>
<name>A0AAN8VZY7_9MAGN</name>
<dbReference type="EMBL" id="JBAMMX010000004">
    <property type="protein sequence ID" value="KAK6942895.1"/>
    <property type="molecule type" value="Genomic_DNA"/>
</dbReference>
<organism evidence="3 4">
    <name type="scientific">Dillenia turbinata</name>
    <dbReference type="NCBI Taxonomy" id="194707"/>
    <lineage>
        <taxon>Eukaryota</taxon>
        <taxon>Viridiplantae</taxon>
        <taxon>Streptophyta</taxon>
        <taxon>Embryophyta</taxon>
        <taxon>Tracheophyta</taxon>
        <taxon>Spermatophyta</taxon>
        <taxon>Magnoliopsida</taxon>
        <taxon>eudicotyledons</taxon>
        <taxon>Gunneridae</taxon>
        <taxon>Pentapetalae</taxon>
        <taxon>Dilleniales</taxon>
        <taxon>Dilleniaceae</taxon>
        <taxon>Dillenia</taxon>
    </lineage>
</organism>
<dbReference type="InterPro" id="IPR035940">
    <property type="entry name" value="CAP_sf"/>
</dbReference>
<dbReference type="Proteomes" id="UP001370490">
    <property type="component" value="Unassembled WGS sequence"/>
</dbReference>
<dbReference type="Pfam" id="PF00188">
    <property type="entry name" value="CAP"/>
    <property type="match status" value="1"/>
</dbReference>
<dbReference type="InterPro" id="IPR001283">
    <property type="entry name" value="CRISP-related"/>
</dbReference>